<dbReference type="eggNOG" id="COG1136">
    <property type="taxonomic scope" value="Bacteria"/>
</dbReference>
<evidence type="ECO:0000313" key="5">
    <source>
        <dbReference type="Proteomes" id="UP000030002"/>
    </source>
</evidence>
<dbReference type="InterPro" id="IPR003439">
    <property type="entry name" value="ABC_transporter-like_ATP-bd"/>
</dbReference>
<proteinExistence type="predicted"/>
<organism evidence="4 5">
    <name type="scientific">Knoellia sinensis KCTC 19936</name>
    <dbReference type="NCBI Taxonomy" id="1385520"/>
    <lineage>
        <taxon>Bacteria</taxon>
        <taxon>Bacillati</taxon>
        <taxon>Actinomycetota</taxon>
        <taxon>Actinomycetes</taxon>
        <taxon>Micrococcales</taxon>
        <taxon>Intrasporangiaceae</taxon>
        <taxon>Knoellia</taxon>
    </lineage>
</organism>
<comment type="caution">
    <text evidence="4">The sequence shown here is derived from an EMBL/GenBank/DDBJ whole genome shotgun (WGS) entry which is preliminary data.</text>
</comment>
<feature type="domain" description="ABC transporter" evidence="3">
    <location>
        <begin position="3"/>
        <end position="220"/>
    </location>
</feature>
<dbReference type="RefSeq" id="WP_035914651.1">
    <property type="nucleotide sequence ID" value="NZ_AVPJ01000005.1"/>
</dbReference>
<dbReference type="Proteomes" id="UP000030002">
    <property type="component" value="Unassembled WGS sequence"/>
</dbReference>
<dbReference type="GO" id="GO:0005524">
    <property type="term" value="F:ATP binding"/>
    <property type="evidence" value="ECO:0007669"/>
    <property type="project" value="UniProtKB-KW"/>
</dbReference>
<dbReference type="EMBL" id="AVPJ01000005">
    <property type="protein sequence ID" value="KGN32828.1"/>
    <property type="molecule type" value="Genomic_DNA"/>
</dbReference>
<dbReference type="AlphaFoldDB" id="A0A0A0J6K2"/>
<dbReference type="InterPro" id="IPR003593">
    <property type="entry name" value="AAA+_ATPase"/>
</dbReference>
<dbReference type="GO" id="GO:0016887">
    <property type="term" value="F:ATP hydrolysis activity"/>
    <property type="evidence" value="ECO:0007669"/>
    <property type="project" value="InterPro"/>
</dbReference>
<dbReference type="PANTHER" id="PTHR24220">
    <property type="entry name" value="IMPORT ATP-BINDING PROTEIN"/>
    <property type="match status" value="1"/>
</dbReference>
<gene>
    <name evidence="4" type="ORF">N802_15655</name>
</gene>
<evidence type="ECO:0000259" key="3">
    <source>
        <dbReference type="PROSITE" id="PS50893"/>
    </source>
</evidence>
<dbReference type="SMART" id="SM00382">
    <property type="entry name" value="AAA"/>
    <property type="match status" value="1"/>
</dbReference>
<keyword evidence="2" id="KW-0067">ATP-binding</keyword>
<dbReference type="Gene3D" id="3.40.50.300">
    <property type="entry name" value="P-loop containing nucleotide triphosphate hydrolases"/>
    <property type="match status" value="1"/>
</dbReference>
<accession>A0A0A0J6K2</accession>
<dbReference type="STRING" id="1385520.N802_15655"/>
<keyword evidence="1" id="KW-0547">Nucleotide-binding</keyword>
<dbReference type="SUPFAM" id="SSF52540">
    <property type="entry name" value="P-loop containing nucleoside triphosphate hydrolases"/>
    <property type="match status" value="1"/>
</dbReference>
<reference evidence="4 5" key="1">
    <citation type="submission" date="2013-08" db="EMBL/GenBank/DDBJ databases">
        <title>The genome sequence of Knoellia sinensis.</title>
        <authorList>
            <person name="Zhu W."/>
            <person name="Wang G."/>
        </authorList>
    </citation>
    <scope>NUCLEOTIDE SEQUENCE [LARGE SCALE GENOMIC DNA]</scope>
    <source>
        <strain evidence="4 5">KCTC 19936</strain>
    </source>
</reference>
<keyword evidence="5" id="KW-1185">Reference proteome</keyword>
<name>A0A0A0J6K2_9MICO</name>
<dbReference type="GO" id="GO:0005886">
    <property type="term" value="C:plasma membrane"/>
    <property type="evidence" value="ECO:0007669"/>
    <property type="project" value="TreeGrafter"/>
</dbReference>
<dbReference type="PROSITE" id="PS00211">
    <property type="entry name" value="ABC_TRANSPORTER_1"/>
    <property type="match status" value="1"/>
</dbReference>
<dbReference type="InterPro" id="IPR015854">
    <property type="entry name" value="ABC_transpr_LolD-like"/>
</dbReference>
<dbReference type="OrthoDB" id="4425833at2"/>
<sequence>MILEAVDIQLDIDGRTALRSQSVVCRPSVMTALVGPSGSGKTTLLNCLGLMQKPTSGQVLLEGVDTTSWGDARRRRFWRDHASFVLQDYGIMLEESVAFNVTMVSSLWGRRVGGDVQRMRRALAMTGLQAREDELAAHLSGGERQRLGIARSIYRDATVLLVDEPTASLDIANRDRVIELLQERARQGCTLVVASHDPVLIEACDVQHLVAAHDVAPVMAS</sequence>
<dbReference type="InterPro" id="IPR027417">
    <property type="entry name" value="P-loop_NTPase"/>
</dbReference>
<dbReference type="InterPro" id="IPR017871">
    <property type="entry name" value="ABC_transporter-like_CS"/>
</dbReference>
<evidence type="ECO:0000313" key="4">
    <source>
        <dbReference type="EMBL" id="KGN32828.1"/>
    </source>
</evidence>
<protein>
    <submittedName>
        <fullName evidence="4">Phosphonate-transporting ATPase</fullName>
    </submittedName>
</protein>
<evidence type="ECO:0000256" key="1">
    <source>
        <dbReference type="ARBA" id="ARBA00022741"/>
    </source>
</evidence>
<evidence type="ECO:0000256" key="2">
    <source>
        <dbReference type="ARBA" id="ARBA00022840"/>
    </source>
</evidence>
<dbReference type="PROSITE" id="PS50893">
    <property type="entry name" value="ABC_TRANSPORTER_2"/>
    <property type="match status" value="1"/>
</dbReference>
<dbReference type="Pfam" id="PF00005">
    <property type="entry name" value="ABC_tran"/>
    <property type="match status" value="1"/>
</dbReference>
<dbReference type="GO" id="GO:0022857">
    <property type="term" value="F:transmembrane transporter activity"/>
    <property type="evidence" value="ECO:0007669"/>
    <property type="project" value="TreeGrafter"/>
</dbReference>